<keyword evidence="2" id="KW-1185">Reference proteome</keyword>
<organism evidence="1 2">
    <name type="scientific">Metschnikowia bicuspidata var. bicuspidata NRRL YB-4993</name>
    <dbReference type="NCBI Taxonomy" id="869754"/>
    <lineage>
        <taxon>Eukaryota</taxon>
        <taxon>Fungi</taxon>
        <taxon>Dikarya</taxon>
        <taxon>Ascomycota</taxon>
        <taxon>Saccharomycotina</taxon>
        <taxon>Pichiomycetes</taxon>
        <taxon>Metschnikowiaceae</taxon>
        <taxon>Metschnikowia</taxon>
    </lineage>
</organism>
<dbReference type="EMBL" id="LXTC01000003">
    <property type="protein sequence ID" value="OBA21565.1"/>
    <property type="molecule type" value="Genomic_DNA"/>
</dbReference>
<proteinExistence type="predicted"/>
<protein>
    <submittedName>
        <fullName evidence="1">Uncharacterized protein</fullName>
    </submittedName>
</protein>
<accession>A0A1A0HC54</accession>
<dbReference type="OrthoDB" id="4093184at2759"/>
<dbReference type="Proteomes" id="UP000092555">
    <property type="component" value="Unassembled WGS sequence"/>
</dbReference>
<dbReference type="AlphaFoldDB" id="A0A1A0HC54"/>
<dbReference type="GeneID" id="30032201"/>
<reference evidence="1 2" key="1">
    <citation type="submission" date="2016-05" db="EMBL/GenBank/DDBJ databases">
        <title>Comparative genomics of biotechnologically important yeasts.</title>
        <authorList>
            <consortium name="DOE Joint Genome Institute"/>
            <person name="Riley R."/>
            <person name="Haridas S."/>
            <person name="Wolfe K.H."/>
            <person name="Lopes M.R."/>
            <person name="Hittinger C.T."/>
            <person name="Goker M."/>
            <person name="Salamov A."/>
            <person name="Wisecaver J."/>
            <person name="Long T.M."/>
            <person name="Aerts A.L."/>
            <person name="Barry K."/>
            <person name="Choi C."/>
            <person name="Clum A."/>
            <person name="Coughlan A.Y."/>
            <person name="Deshpande S."/>
            <person name="Douglass A.P."/>
            <person name="Hanson S.J."/>
            <person name="Klenk H.-P."/>
            <person name="LaButti K."/>
            <person name="Lapidus A."/>
            <person name="Lindquist E."/>
            <person name="Lipzen A."/>
            <person name="Meier-kolthoff J.P."/>
            <person name="Ohm R.A."/>
            <person name="Otillar R.P."/>
            <person name="Pangilinan J."/>
            <person name="Peng Y."/>
            <person name="Rokas A."/>
            <person name="Rosa C.A."/>
            <person name="Scheuner C."/>
            <person name="Sibirny A.A."/>
            <person name="Slot J.C."/>
            <person name="Stielow J.B."/>
            <person name="Sun H."/>
            <person name="Kurtzman C.P."/>
            <person name="Blackwell M."/>
            <person name="Grigoriev I.V."/>
            <person name="Jeffries T.W."/>
        </authorList>
    </citation>
    <scope>NUCLEOTIDE SEQUENCE [LARGE SCALE GENOMIC DNA]</scope>
    <source>
        <strain evidence="1 2">NRRL YB-4993</strain>
    </source>
</reference>
<gene>
    <name evidence="1" type="ORF">METBIDRAFT_83143</name>
</gene>
<dbReference type="RefSeq" id="XP_018712075.1">
    <property type="nucleotide sequence ID" value="XM_018859226.1"/>
</dbReference>
<evidence type="ECO:0000313" key="2">
    <source>
        <dbReference type="Proteomes" id="UP000092555"/>
    </source>
</evidence>
<name>A0A1A0HC54_9ASCO</name>
<sequence>MARASLHSGAASAFGDDQDRQRLDALIQQHLDQRLGPYLLLPDKAAYIQAAHTLPDTATEYFCILAKAALPGHHWLWLHVIARLAQISNALLHQRQLLAATLDIHVTGATAFLAPVWQQVARHAETLFDAADAAFLLADSRAQALFCACVDAAMRLCAADQAPLKHGLLVASAGRAVARYFAAGQAQPQTDLYRLKLGLVAPLVALAQAAVVTGVPRAVLPLMFPAAPAEPAVSETALPHVVLDPAVSLGLITDYYRYFAFCLVTSVVEAAAIDDVLTSKADVFLRVLLALPHLHLSNYMTDAVGVGAAPQSTQPRVVSPAAREEIAFFYLLNCLLRLRSLPQFAAPPQTFTSERRFFVASFNKRCGAELDFSASASLSRTGSVVSMTRMADPSPLHVPPAHVMLSCVLTEGTYKEKVRLVAEFISLAGDPPAAGSVKCLVETFDMSALHQRTNNFAMGAHDVLRLVHRIDPQQYPGKVLYVKAIDMVVRLLQLVALKHFIPVFNCSLSPAELLARLFKTNYLLRDVLLVKDLLCCDSNELLSVQHRGPLSEHDLLSAQFRLLETTRMLKNDVQKLI</sequence>
<evidence type="ECO:0000313" key="1">
    <source>
        <dbReference type="EMBL" id="OBA21565.1"/>
    </source>
</evidence>
<comment type="caution">
    <text evidence="1">The sequence shown here is derived from an EMBL/GenBank/DDBJ whole genome shotgun (WGS) entry which is preliminary data.</text>
</comment>